<dbReference type="EMBL" id="SJPO01000015">
    <property type="protein sequence ID" value="TWT66752.1"/>
    <property type="molecule type" value="Genomic_DNA"/>
</dbReference>
<sequence length="476" mass="51616">MKYNAFHITAAALLTGCSAFQPAETTSHLEPAQATTNAELQAVAFEQEVIPSDPGPALVAEPLQQPADLASASPPPAAVPRRLPPQQTGLTLASLEEAALANNPVVKQAHAKVRALCGKRLQAGLPPNPTIGYQGSEIGNGSAAGQQGAYVGQEFIVAHKLQRDQAIVSAEIRKAYQDVAAAERRVKTDVQARFYETLLAQRRVELAGELSRLANRAASASQALLDAQEIPVAGLLQTEVQQQNALLQAATAQNRLEQAWRELSAVLGAETLPPQPLAGDLTPLPEPLDWELELARLRTESPELSAAIAEVERARRVLNRECVEPRPNITGQVGVQYDYSSSDTITSVQIGMPLPLWNRNQGAISQARAEITRTSHNVDRLELALQQRLARAFRDYADARVTAETYLNEVLPRSQRTFQLVQSGYQEGEIGYLALLAAQQTNSQTNLAYLDALGNLWRSKVLIDGLLLEESLSAEY</sequence>
<evidence type="ECO:0000256" key="1">
    <source>
        <dbReference type="ARBA" id="ARBA00007613"/>
    </source>
</evidence>
<keyword evidence="3" id="KW-1185">Reference proteome</keyword>
<dbReference type="RefSeq" id="WP_146591413.1">
    <property type="nucleotide sequence ID" value="NZ_SJPO01000015.1"/>
</dbReference>
<dbReference type="AlphaFoldDB" id="A0A5C5XZ39"/>
<organism evidence="2 3">
    <name type="scientific">Posidoniimonas polymericola</name>
    <dbReference type="NCBI Taxonomy" id="2528002"/>
    <lineage>
        <taxon>Bacteria</taxon>
        <taxon>Pseudomonadati</taxon>
        <taxon>Planctomycetota</taxon>
        <taxon>Planctomycetia</taxon>
        <taxon>Pirellulales</taxon>
        <taxon>Lacipirellulaceae</taxon>
        <taxon>Posidoniimonas</taxon>
    </lineage>
</organism>
<proteinExistence type="inferred from homology"/>
<dbReference type="GO" id="GO:0015562">
    <property type="term" value="F:efflux transmembrane transporter activity"/>
    <property type="evidence" value="ECO:0007669"/>
    <property type="project" value="InterPro"/>
</dbReference>
<gene>
    <name evidence="2" type="primary">czcC</name>
    <name evidence="2" type="ORF">Pla123a_46400</name>
</gene>
<dbReference type="PANTHER" id="PTHR30203">
    <property type="entry name" value="OUTER MEMBRANE CATION EFFLUX PROTEIN"/>
    <property type="match status" value="1"/>
</dbReference>
<evidence type="ECO:0000313" key="3">
    <source>
        <dbReference type="Proteomes" id="UP000318478"/>
    </source>
</evidence>
<accession>A0A5C5XZ39</accession>
<dbReference type="InterPro" id="IPR010131">
    <property type="entry name" value="MdtP/NodT-like"/>
</dbReference>
<dbReference type="Gene3D" id="1.20.1600.10">
    <property type="entry name" value="Outer membrane efflux proteins (OEP)"/>
    <property type="match status" value="1"/>
</dbReference>
<dbReference type="SUPFAM" id="SSF56954">
    <property type="entry name" value="Outer membrane efflux proteins (OEP)"/>
    <property type="match status" value="1"/>
</dbReference>
<dbReference type="InterPro" id="IPR003423">
    <property type="entry name" value="OMP_efflux"/>
</dbReference>
<dbReference type="OrthoDB" id="9791261at2"/>
<evidence type="ECO:0000313" key="2">
    <source>
        <dbReference type="EMBL" id="TWT66752.1"/>
    </source>
</evidence>
<comment type="caution">
    <text evidence="2">The sequence shown here is derived from an EMBL/GenBank/DDBJ whole genome shotgun (WGS) entry which is preliminary data.</text>
</comment>
<reference evidence="2 3" key="1">
    <citation type="submission" date="2019-02" db="EMBL/GenBank/DDBJ databases">
        <title>Deep-cultivation of Planctomycetes and their phenomic and genomic characterization uncovers novel biology.</title>
        <authorList>
            <person name="Wiegand S."/>
            <person name="Jogler M."/>
            <person name="Boedeker C."/>
            <person name="Pinto D."/>
            <person name="Vollmers J."/>
            <person name="Rivas-Marin E."/>
            <person name="Kohn T."/>
            <person name="Peeters S.H."/>
            <person name="Heuer A."/>
            <person name="Rast P."/>
            <person name="Oberbeckmann S."/>
            <person name="Bunk B."/>
            <person name="Jeske O."/>
            <person name="Meyerdierks A."/>
            <person name="Storesund J.E."/>
            <person name="Kallscheuer N."/>
            <person name="Luecker S."/>
            <person name="Lage O.M."/>
            <person name="Pohl T."/>
            <person name="Merkel B.J."/>
            <person name="Hornburger P."/>
            <person name="Mueller R.-W."/>
            <person name="Bruemmer F."/>
            <person name="Labrenz M."/>
            <person name="Spormann A.M."/>
            <person name="Op Den Camp H."/>
            <person name="Overmann J."/>
            <person name="Amann R."/>
            <person name="Jetten M.S.M."/>
            <person name="Mascher T."/>
            <person name="Medema M.H."/>
            <person name="Devos D.P."/>
            <person name="Kaster A.-K."/>
            <person name="Ovreas L."/>
            <person name="Rohde M."/>
            <person name="Galperin M.Y."/>
            <person name="Jogler C."/>
        </authorList>
    </citation>
    <scope>NUCLEOTIDE SEQUENCE [LARGE SCALE GENOMIC DNA]</scope>
    <source>
        <strain evidence="2 3">Pla123a</strain>
    </source>
</reference>
<dbReference type="Pfam" id="PF02321">
    <property type="entry name" value="OEP"/>
    <property type="match status" value="1"/>
</dbReference>
<comment type="similarity">
    <text evidence="1">Belongs to the outer membrane factor (OMF) (TC 1.B.17) family.</text>
</comment>
<dbReference type="PANTHER" id="PTHR30203:SF24">
    <property type="entry name" value="BLR4935 PROTEIN"/>
    <property type="match status" value="1"/>
</dbReference>
<dbReference type="PROSITE" id="PS51257">
    <property type="entry name" value="PROKAR_LIPOPROTEIN"/>
    <property type="match status" value="1"/>
</dbReference>
<protein>
    <submittedName>
        <fullName evidence="2">Cobalt-zinc-cadmium resistance protein CzcC</fullName>
    </submittedName>
</protein>
<name>A0A5C5XZ39_9BACT</name>
<dbReference type="Proteomes" id="UP000318478">
    <property type="component" value="Unassembled WGS sequence"/>
</dbReference>